<dbReference type="NCBIfam" id="NF003589">
    <property type="entry name" value="PRK05254.1-2"/>
    <property type="match status" value="1"/>
</dbReference>
<protein>
    <recommendedName>
        <fullName evidence="5 10">Uracil-DNA glycosylase</fullName>
        <shortName evidence="10">UDG</shortName>
        <ecNumber evidence="4 10">3.2.2.27</ecNumber>
    </recommendedName>
</protein>
<keyword evidence="9 10" id="KW-0234">DNA repair</keyword>
<evidence type="ECO:0000256" key="4">
    <source>
        <dbReference type="ARBA" id="ARBA00012030"/>
    </source>
</evidence>
<keyword evidence="15" id="KW-1185">Reference proteome</keyword>
<accession>A0A434AG79</accession>
<dbReference type="EMBL" id="RJJX01000022">
    <property type="protein sequence ID" value="RUT73391.1"/>
    <property type="molecule type" value="Genomic_DNA"/>
</dbReference>
<evidence type="ECO:0000259" key="13">
    <source>
        <dbReference type="SMART" id="SM00986"/>
    </source>
</evidence>
<dbReference type="Pfam" id="PF03167">
    <property type="entry name" value="UDG"/>
    <property type="match status" value="1"/>
</dbReference>
<dbReference type="RefSeq" id="WP_127344507.1">
    <property type="nucleotide sequence ID" value="NZ_RJJX01000022.1"/>
</dbReference>
<evidence type="ECO:0000256" key="8">
    <source>
        <dbReference type="ARBA" id="ARBA00022801"/>
    </source>
</evidence>
<dbReference type="NCBIfam" id="NF003591">
    <property type="entry name" value="PRK05254.1-4"/>
    <property type="match status" value="1"/>
</dbReference>
<dbReference type="PROSITE" id="PS00130">
    <property type="entry name" value="U_DNA_GLYCOSYLASE"/>
    <property type="match status" value="1"/>
</dbReference>
<keyword evidence="8 10" id="KW-0378">Hydrolase</keyword>
<dbReference type="InterPro" id="IPR005122">
    <property type="entry name" value="Uracil-DNA_glycosylase-like"/>
</dbReference>
<comment type="similarity">
    <text evidence="3 10 12">Belongs to the uracil-DNA glycosylase (UDG) superfamily. UNG family.</text>
</comment>
<evidence type="ECO:0000256" key="11">
    <source>
        <dbReference type="PROSITE-ProRule" id="PRU10072"/>
    </source>
</evidence>
<dbReference type="FunFam" id="3.40.470.10:FF:000001">
    <property type="entry name" value="Uracil-DNA glycosylase"/>
    <property type="match status" value="1"/>
</dbReference>
<dbReference type="NCBIfam" id="NF003592">
    <property type="entry name" value="PRK05254.1-5"/>
    <property type="match status" value="1"/>
</dbReference>
<dbReference type="Proteomes" id="UP000282985">
    <property type="component" value="Unassembled WGS sequence"/>
</dbReference>
<evidence type="ECO:0000313" key="15">
    <source>
        <dbReference type="Proteomes" id="UP000282985"/>
    </source>
</evidence>
<evidence type="ECO:0000313" key="14">
    <source>
        <dbReference type="EMBL" id="RUT73391.1"/>
    </source>
</evidence>
<dbReference type="GO" id="GO:0097510">
    <property type="term" value="P:base-excision repair, AP site formation via deaminated base removal"/>
    <property type="evidence" value="ECO:0007669"/>
    <property type="project" value="TreeGrafter"/>
</dbReference>
<dbReference type="GO" id="GO:0005737">
    <property type="term" value="C:cytoplasm"/>
    <property type="evidence" value="ECO:0007669"/>
    <property type="project" value="UniProtKB-SubCell"/>
</dbReference>
<dbReference type="GO" id="GO:0004844">
    <property type="term" value="F:uracil DNA N-glycosylase activity"/>
    <property type="evidence" value="ECO:0007669"/>
    <property type="project" value="UniProtKB-UniRule"/>
</dbReference>
<comment type="subcellular location">
    <subcellularLocation>
        <location evidence="10">Cytoplasm</location>
    </subcellularLocation>
</comment>
<dbReference type="PANTHER" id="PTHR11264:SF0">
    <property type="entry name" value="URACIL-DNA GLYCOSYLASE"/>
    <property type="match status" value="1"/>
</dbReference>
<dbReference type="HAMAP" id="MF_00148">
    <property type="entry name" value="UDG"/>
    <property type="match status" value="1"/>
</dbReference>
<dbReference type="InterPro" id="IPR002043">
    <property type="entry name" value="UDG_fam1"/>
</dbReference>
<keyword evidence="7 10" id="KW-0227">DNA damage</keyword>
<dbReference type="InterPro" id="IPR018085">
    <property type="entry name" value="Ura-DNA_Glyclase_AS"/>
</dbReference>
<dbReference type="CDD" id="cd10027">
    <property type="entry name" value="UDG-F1-like"/>
    <property type="match status" value="1"/>
</dbReference>
<dbReference type="Gene3D" id="3.40.470.10">
    <property type="entry name" value="Uracil-DNA glycosylase-like domain"/>
    <property type="match status" value="1"/>
</dbReference>
<dbReference type="SMART" id="SM00986">
    <property type="entry name" value="UDG"/>
    <property type="match status" value="1"/>
</dbReference>
<sequence length="222" mass="25083">MGVTIEKAWKQQLESEFSKMYFKDLIQFVKSEYATKHIYPPGKLIFNAFDKCPFDQVKVVILGQDPYHGLGQANGLCFSVQNGVAIPPSLKNIFKEMNADLEFPIPQSGNLENWSKQGILLLNATLTVRANQAGSHQNRGWEAFTDAVVKCLSEKKENLVFMLWGAYAQQKGKQIDASKHLILRSAHPSPFSAEKGFFGNRHFSKANKYLKEKGKGEINWKL</sequence>
<dbReference type="InterPro" id="IPR036895">
    <property type="entry name" value="Uracil-DNA_glycosylase-like_sf"/>
</dbReference>
<keyword evidence="6 10" id="KW-0963">Cytoplasm</keyword>
<dbReference type="PANTHER" id="PTHR11264">
    <property type="entry name" value="URACIL-DNA GLYCOSYLASE"/>
    <property type="match status" value="1"/>
</dbReference>
<dbReference type="NCBIfam" id="TIGR00628">
    <property type="entry name" value="ung"/>
    <property type="match status" value="1"/>
</dbReference>
<evidence type="ECO:0000256" key="7">
    <source>
        <dbReference type="ARBA" id="ARBA00022763"/>
    </source>
</evidence>
<gene>
    <name evidence="10" type="primary">ung</name>
    <name evidence="14" type="ORF">DLK05_13560</name>
</gene>
<evidence type="ECO:0000256" key="1">
    <source>
        <dbReference type="ARBA" id="ARBA00001400"/>
    </source>
</evidence>
<evidence type="ECO:0000256" key="5">
    <source>
        <dbReference type="ARBA" id="ARBA00018429"/>
    </source>
</evidence>
<evidence type="ECO:0000256" key="12">
    <source>
        <dbReference type="RuleBase" id="RU003780"/>
    </source>
</evidence>
<organism evidence="14 15">
    <name type="scientific">Ancylomarina longa</name>
    <dbReference type="NCBI Taxonomy" id="2487017"/>
    <lineage>
        <taxon>Bacteria</taxon>
        <taxon>Pseudomonadati</taxon>
        <taxon>Bacteroidota</taxon>
        <taxon>Bacteroidia</taxon>
        <taxon>Marinilabiliales</taxon>
        <taxon>Marinifilaceae</taxon>
        <taxon>Ancylomarina</taxon>
    </lineage>
</organism>
<evidence type="ECO:0000256" key="9">
    <source>
        <dbReference type="ARBA" id="ARBA00023204"/>
    </source>
</evidence>
<feature type="domain" description="Uracil-DNA glycosylase-like" evidence="13">
    <location>
        <begin position="50"/>
        <end position="210"/>
    </location>
</feature>
<name>A0A434AG79_9BACT</name>
<keyword evidence="14" id="KW-0326">Glycosidase</keyword>
<feature type="active site" description="Proton acceptor" evidence="10 11">
    <location>
        <position position="65"/>
    </location>
</feature>
<evidence type="ECO:0000256" key="3">
    <source>
        <dbReference type="ARBA" id="ARBA00008184"/>
    </source>
</evidence>
<dbReference type="SMART" id="SM00987">
    <property type="entry name" value="UreE_C"/>
    <property type="match status" value="1"/>
</dbReference>
<dbReference type="NCBIfam" id="NF003588">
    <property type="entry name" value="PRK05254.1-1"/>
    <property type="match status" value="1"/>
</dbReference>
<comment type="catalytic activity">
    <reaction evidence="1 10 12">
        <text>Hydrolyzes single-stranded DNA or mismatched double-stranded DNA and polynucleotides, releasing free uracil.</text>
        <dbReference type="EC" id="3.2.2.27"/>
    </reaction>
</comment>
<comment type="caution">
    <text evidence="14">The sequence shown here is derived from an EMBL/GenBank/DDBJ whole genome shotgun (WGS) entry which is preliminary data.</text>
</comment>
<dbReference type="OrthoDB" id="9804372at2"/>
<evidence type="ECO:0000256" key="2">
    <source>
        <dbReference type="ARBA" id="ARBA00002631"/>
    </source>
</evidence>
<evidence type="ECO:0000256" key="6">
    <source>
        <dbReference type="ARBA" id="ARBA00022490"/>
    </source>
</evidence>
<evidence type="ECO:0000256" key="10">
    <source>
        <dbReference type="HAMAP-Rule" id="MF_00148"/>
    </source>
</evidence>
<dbReference type="EC" id="3.2.2.27" evidence="4 10"/>
<comment type="function">
    <text evidence="2 10 12">Excises uracil residues from the DNA which can arise as a result of misincorporation of dUMP residues by DNA polymerase or due to deamination of cytosine.</text>
</comment>
<proteinExistence type="inferred from homology"/>
<dbReference type="AlphaFoldDB" id="A0A434AG79"/>
<reference evidence="14 15" key="1">
    <citation type="submission" date="2018-11" db="EMBL/GenBank/DDBJ databases">
        <title>Parancylomarina longa gen. nov., sp. nov., isolated from sediments of southern Okinawa.</title>
        <authorList>
            <person name="Fu T."/>
        </authorList>
    </citation>
    <scope>NUCLEOTIDE SEQUENCE [LARGE SCALE GENOMIC DNA]</scope>
    <source>
        <strain evidence="14 15">T3-2 S1-C</strain>
    </source>
</reference>
<dbReference type="SUPFAM" id="SSF52141">
    <property type="entry name" value="Uracil-DNA glycosylase-like"/>
    <property type="match status" value="1"/>
</dbReference>